<dbReference type="OrthoDB" id="6343684at2759"/>
<keyword evidence="1 2" id="KW-0193">Cuticle</keyword>
<dbReference type="Proteomes" id="UP000515158">
    <property type="component" value="Unplaced"/>
</dbReference>
<dbReference type="InterPro" id="IPR050468">
    <property type="entry name" value="Cuticle_Struct_Prot"/>
</dbReference>
<dbReference type="InParanoid" id="A0A6P8ZX79"/>
<feature type="chain" id="PRO_5028329172" evidence="4">
    <location>
        <begin position="22"/>
        <end position="178"/>
    </location>
</feature>
<gene>
    <name evidence="6" type="primary">LOC117650425</name>
</gene>
<organism evidence="6">
    <name type="scientific">Thrips palmi</name>
    <name type="common">Melon thrips</name>
    <dbReference type="NCBI Taxonomy" id="161013"/>
    <lineage>
        <taxon>Eukaryota</taxon>
        <taxon>Metazoa</taxon>
        <taxon>Ecdysozoa</taxon>
        <taxon>Arthropoda</taxon>
        <taxon>Hexapoda</taxon>
        <taxon>Insecta</taxon>
        <taxon>Pterygota</taxon>
        <taxon>Neoptera</taxon>
        <taxon>Paraneoptera</taxon>
        <taxon>Thysanoptera</taxon>
        <taxon>Terebrantia</taxon>
        <taxon>Thripoidea</taxon>
        <taxon>Thripidae</taxon>
        <taxon>Thrips</taxon>
    </lineage>
</organism>
<dbReference type="Pfam" id="PF00379">
    <property type="entry name" value="Chitin_bind_4"/>
    <property type="match status" value="1"/>
</dbReference>
<dbReference type="GeneID" id="117650425"/>
<protein>
    <submittedName>
        <fullName evidence="6">Endocuticle structural glycoprotein SgAbd-2-like</fullName>
    </submittedName>
</protein>
<sequence length="178" mass="18971">MNTKVLSVCLAVLAALSCASAQQRYPQILRLSSDVSPDGQFQYAYQTEDGISSEARGTPVRSSSRDADGADGPATAVTGQYSYTGPDGQVYTVSYVADENGYRASGAHLPQPPPVPEAIQQSLQLIARSSASSATSSSDSFQPLQQRAAPAAPAFQGFQAFQRPQPQAFQPFQGFRRF</sequence>
<evidence type="ECO:0000256" key="1">
    <source>
        <dbReference type="ARBA" id="ARBA00022460"/>
    </source>
</evidence>
<dbReference type="GO" id="GO:0008010">
    <property type="term" value="F:structural constituent of chitin-based larval cuticle"/>
    <property type="evidence" value="ECO:0007669"/>
    <property type="project" value="TreeGrafter"/>
</dbReference>
<feature type="signal peptide" evidence="4">
    <location>
        <begin position="1"/>
        <end position="21"/>
    </location>
</feature>
<dbReference type="PANTHER" id="PTHR10380:SF173">
    <property type="entry name" value="CUTICULAR PROTEIN 47EF, ISOFORM C-RELATED"/>
    <property type="match status" value="1"/>
</dbReference>
<keyword evidence="4" id="KW-0732">Signal</keyword>
<dbReference type="GO" id="GO:0062129">
    <property type="term" value="C:chitin-based extracellular matrix"/>
    <property type="evidence" value="ECO:0007669"/>
    <property type="project" value="TreeGrafter"/>
</dbReference>
<dbReference type="RefSeq" id="XP_034249739.1">
    <property type="nucleotide sequence ID" value="XM_034393848.1"/>
</dbReference>
<feature type="region of interest" description="Disordered" evidence="3">
    <location>
        <begin position="129"/>
        <end position="178"/>
    </location>
</feature>
<accession>A0A6P8ZX79</accession>
<dbReference type="AlphaFoldDB" id="A0A6P8ZX79"/>
<evidence type="ECO:0000256" key="4">
    <source>
        <dbReference type="SAM" id="SignalP"/>
    </source>
</evidence>
<dbReference type="InterPro" id="IPR000618">
    <property type="entry name" value="Insect_cuticle"/>
</dbReference>
<dbReference type="PROSITE" id="PS51257">
    <property type="entry name" value="PROKAR_LIPOPROTEIN"/>
    <property type="match status" value="1"/>
</dbReference>
<dbReference type="PROSITE" id="PS51155">
    <property type="entry name" value="CHIT_BIND_RR_2"/>
    <property type="match status" value="1"/>
</dbReference>
<evidence type="ECO:0000313" key="6">
    <source>
        <dbReference type="RefSeq" id="XP_034249739.1"/>
    </source>
</evidence>
<proteinExistence type="predicted"/>
<name>A0A6P8ZX79_THRPL</name>
<feature type="region of interest" description="Disordered" evidence="3">
    <location>
        <begin position="47"/>
        <end position="86"/>
    </location>
</feature>
<evidence type="ECO:0000313" key="5">
    <source>
        <dbReference type="Proteomes" id="UP000515158"/>
    </source>
</evidence>
<dbReference type="PANTHER" id="PTHR10380">
    <property type="entry name" value="CUTICLE PROTEIN"/>
    <property type="match status" value="1"/>
</dbReference>
<keyword evidence="5" id="KW-1185">Reference proteome</keyword>
<dbReference type="InterPro" id="IPR031311">
    <property type="entry name" value="CHIT_BIND_RR_consensus"/>
</dbReference>
<evidence type="ECO:0000256" key="2">
    <source>
        <dbReference type="PROSITE-ProRule" id="PRU00497"/>
    </source>
</evidence>
<evidence type="ECO:0000256" key="3">
    <source>
        <dbReference type="SAM" id="MobiDB-lite"/>
    </source>
</evidence>
<reference evidence="6" key="1">
    <citation type="submission" date="2025-08" db="UniProtKB">
        <authorList>
            <consortium name="RefSeq"/>
        </authorList>
    </citation>
    <scope>IDENTIFICATION</scope>
    <source>
        <tissue evidence="6">Total insect</tissue>
    </source>
</reference>
<dbReference type="KEGG" id="tpal:117650425"/>
<dbReference type="PROSITE" id="PS00233">
    <property type="entry name" value="CHIT_BIND_RR_1"/>
    <property type="match status" value="1"/>
</dbReference>